<evidence type="ECO:0000256" key="1">
    <source>
        <dbReference type="ARBA" id="ARBA00009458"/>
    </source>
</evidence>
<comment type="similarity">
    <text evidence="1">Belongs to the Bcl-2 family.</text>
</comment>
<evidence type="ECO:0000256" key="2">
    <source>
        <dbReference type="ARBA" id="ARBA00022703"/>
    </source>
</evidence>
<sequence>MLYSNDGYVTIAGTKHCMICKSPPGQDHYIACPEIGNRLKTKLKHLKLAGSIDSTPLFTWKGPGHEYTLDTNTRQLIKSVLGQYTRLLKPGWNESKALSTMSRVVGQLLRKHRDAYNGMINTLYVDDRGDDVKFLSALAHIIFQDGTVNCGRVASLTSFGTAEISAYLNGFVDFFPVADPESSSRNILMFFVRLAGIGAAVTLLVM</sequence>
<proteinExistence type="inferred from homology"/>
<dbReference type="InterPro" id="IPR002475">
    <property type="entry name" value="Bcl2-like"/>
</dbReference>
<dbReference type="AlphaFoldDB" id="A0A8C7MJ69"/>
<dbReference type="Ensembl" id="ENSOKIT00005061292.1">
    <property type="protein sequence ID" value="ENSOKIP00005057653.1"/>
    <property type="gene ID" value="ENSOKIG00005024725.1"/>
</dbReference>
<dbReference type="GeneTree" id="ENSGT00940000177917"/>
<organism evidence="4 5">
    <name type="scientific">Oncorhynchus kisutch</name>
    <name type="common">Coho salmon</name>
    <name type="synonym">Salmo kisutch</name>
    <dbReference type="NCBI Taxonomy" id="8019"/>
    <lineage>
        <taxon>Eukaryota</taxon>
        <taxon>Metazoa</taxon>
        <taxon>Chordata</taxon>
        <taxon>Craniata</taxon>
        <taxon>Vertebrata</taxon>
        <taxon>Euteleostomi</taxon>
        <taxon>Actinopterygii</taxon>
        <taxon>Neopterygii</taxon>
        <taxon>Teleostei</taxon>
        <taxon>Protacanthopterygii</taxon>
        <taxon>Salmoniformes</taxon>
        <taxon>Salmonidae</taxon>
        <taxon>Salmoninae</taxon>
        <taxon>Oncorhynchus</taxon>
    </lineage>
</organism>
<keyword evidence="2" id="KW-0053">Apoptosis</keyword>
<evidence type="ECO:0000259" key="3">
    <source>
        <dbReference type="Pfam" id="PF00452"/>
    </source>
</evidence>
<dbReference type="InterPro" id="IPR046371">
    <property type="entry name" value="Bcl-2_BH1-3"/>
</dbReference>
<keyword evidence="5" id="KW-1185">Reference proteome</keyword>
<evidence type="ECO:0000313" key="5">
    <source>
        <dbReference type="Proteomes" id="UP000694557"/>
    </source>
</evidence>
<dbReference type="GO" id="GO:0006915">
    <property type="term" value="P:apoptotic process"/>
    <property type="evidence" value="ECO:0007669"/>
    <property type="project" value="UniProtKB-KW"/>
</dbReference>
<evidence type="ECO:0000313" key="4">
    <source>
        <dbReference type="Ensembl" id="ENSOKIP00005057653.1"/>
    </source>
</evidence>
<dbReference type="InterPro" id="IPR036834">
    <property type="entry name" value="Bcl-2-like_sf"/>
</dbReference>
<dbReference type="PROSITE" id="PS50062">
    <property type="entry name" value="BCL2_FAMILY"/>
    <property type="match status" value="1"/>
</dbReference>
<reference evidence="4" key="1">
    <citation type="submission" date="2025-08" db="UniProtKB">
        <authorList>
            <consortium name="Ensembl"/>
        </authorList>
    </citation>
    <scope>IDENTIFICATION</scope>
</reference>
<dbReference type="SUPFAM" id="SSF56854">
    <property type="entry name" value="Bcl-2 inhibitors of programmed cell death"/>
    <property type="match status" value="1"/>
</dbReference>
<dbReference type="Gene3D" id="1.10.437.10">
    <property type="entry name" value="Blc2-like"/>
    <property type="match status" value="1"/>
</dbReference>
<name>A0A8C7MJ69_ONCKI</name>
<accession>A0A8C7MJ69</accession>
<protein>
    <recommendedName>
        <fullName evidence="3">Bcl-2 Bcl-2 homology region 1-3 domain-containing protein</fullName>
    </recommendedName>
</protein>
<dbReference type="Pfam" id="PF00452">
    <property type="entry name" value="Bcl-2"/>
    <property type="match status" value="1"/>
</dbReference>
<feature type="domain" description="Bcl-2 Bcl-2 homology region 1-3" evidence="3">
    <location>
        <begin position="101"/>
        <end position="161"/>
    </location>
</feature>
<dbReference type="GO" id="GO:0042981">
    <property type="term" value="P:regulation of apoptotic process"/>
    <property type="evidence" value="ECO:0007669"/>
    <property type="project" value="InterPro"/>
</dbReference>
<reference evidence="4" key="2">
    <citation type="submission" date="2025-09" db="UniProtKB">
        <authorList>
            <consortium name="Ensembl"/>
        </authorList>
    </citation>
    <scope>IDENTIFICATION</scope>
</reference>
<dbReference type="Proteomes" id="UP000694557">
    <property type="component" value="Unassembled WGS sequence"/>
</dbReference>